<feature type="domain" description="DUF7745" evidence="1">
    <location>
        <begin position="60"/>
        <end position="147"/>
    </location>
</feature>
<organism evidence="2 3">
    <name type="scientific">Gossypium schwendimanii</name>
    <name type="common">Cotton</name>
    <dbReference type="NCBI Taxonomy" id="34291"/>
    <lineage>
        <taxon>Eukaryota</taxon>
        <taxon>Viridiplantae</taxon>
        <taxon>Streptophyta</taxon>
        <taxon>Embryophyta</taxon>
        <taxon>Tracheophyta</taxon>
        <taxon>Spermatophyta</taxon>
        <taxon>Magnoliopsida</taxon>
        <taxon>eudicotyledons</taxon>
        <taxon>Gunneridae</taxon>
        <taxon>Pentapetalae</taxon>
        <taxon>rosids</taxon>
        <taxon>malvids</taxon>
        <taxon>Malvales</taxon>
        <taxon>Malvaceae</taxon>
        <taxon>Malvoideae</taxon>
        <taxon>Gossypium</taxon>
    </lineage>
</organism>
<evidence type="ECO:0000259" key="1">
    <source>
        <dbReference type="Pfam" id="PF24924"/>
    </source>
</evidence>
<feature type="domain" description="DUF7745" evidence="1">
    <location>
        <begin position="3"/>
        <end position="49"/>
    </location>
</feature>
<gene>
    <name evidence="2" type="ORF">Goshw_026247</name>
</gene>
<keyword evidence="3" id="KW-1185">Reference proteome</keyword>
<reference evidence="2 3" key="1">
    <citation type="journal article" date="2019" name="Genome Biol. Evol.">
        <title>Insights into the evolution of the New World diploid cottons (Gossypium, subgenus Houzingenia) based on genome sequencing.</title>
        <authorList>
            <person name="Grover C.E."/>
            <person name="Arick M.A. 2nd"/>
            <person name="Thrash A."/>
            <person name="Conover J.L."/>
            <person name="Sanders W.S."/>
            <person name="Peterson D.G."/>
            <person name="Frelichowski J.E."/>
            <person name="Scheffler J.A."/>
            <person name="Scheffler B.E."/>
            <person name="Wendel J.F."/>
        </authorList>
    </citation>
    <scope>NUCLEOTIDE SEQUENCE [LARGE SCALE GENOMIC DNA]</scope>
    <source>
        <strain evidence="2">1</strain>
        <tissue evidence="2">Leaf</tissue>
    </source>
</reference>
<dbReference type="PANTHER" id="PTHR48200">
    <property type="entry name" value="PROTEIN, PUTATIVE-RELATED"/>
    <property type="match status" value="1"/>
</dbReference>
<dbReference type="EMBL" id="JABFAF010057714">
    <property type="protein sequence ID" value="MBA0875586.1"/>
    <property type="molecule type" value="Genomic_DNA"/>
</dbReference>
<proteinExistence type="predicted"/>
<dbReference type="InterPro" id="IPR056647">
    <property type="entry name" value="DUF7745"/>
</dbReference>
<evidence type="ECO:0000313" key="3">
    <source>
        <dbReference type="Proteomes" id="UP000593576"/>
    </source>
</evidence>
<comment type="caution">
    <text evidence="2">The sequence shown here is derived from an EMBL/GenBank/DDBJ whole genome shotgun (WGS) entry which is preliminary data.</text>
</comment>
<accession>A0A7J9MXR7</accession>
<evidence type="ECO:0000313" key="2">
    <source>
        <dbReference type="EMBL" id="MBA0875586.1"/>
    </source>
</evidence>
<dbReference type="Proteomes" id="UP000593576">
    <property type="component" value="Unassembled WGS sequence"/>
</dbReference>
<name>A0A7J9MXR7_GOSSC</name>
<sequence>MDKHLFRALAQYWNPTYSCFTFRKVDLVPTVEEYTTLFCFLRIQADKAYSRKSLRDLILAHLDMNKRVDVFALSIYELVIFSKALGHIDEAASDLFDQLDKRVMLVPVILVETFRYLSVCRRAGEGRFIGCAQLLLAWFHSHFWKVERVFYQVFFEDYSLLKEFIAAPRQDNISKEKWMAILQSPR</sequence>
<dbReference type="PANTHER" id="PTHR48200:SF1">
    <property type="entry name" value="AMINOTRANSFERASE-LIKE PLANT MOBILE DOMAIN-CONTAINING PROTEIN"/>
    <property type="match status" value="1"/>
</dbReference>
<dbReference type="OrthoDB" id="1430424at2759"/>
<protein>
    <recommendedName>
        <fullName evidence="1">DUF7745 domain-containing protein</fullName>
    </recommendedName>
</protein>
<dbReference type="AlphaFoldDB" id="A0A7J9MXR7"/>
<dbReference type="Pfam" id="PF24924">
    <property type="entry name" value="DUF7745"/>
    <property type="match status" value="2"/>
</dbReference>